<keyword evidence="2 7" id="KW-0808">Transferase</keyword>
<dbReference type="Gene3D" id="3.40.1190.20">
    <property type="match status" value="1"/>
</dbReference>
<dbReference type="InterPro" id="IPR022463">
    <property type="entry name" value="1-PFruKinase"/>
</dbReference>
<evidence type="ECO:0000256" key="5">
    <source>
        <dbReference type="ARBA" id="ARBA00022840"/>
    </source>
</evidence>
<evidence type="ECO:0000256" key="8">
    <source>
        <dbReference type="RuleBase" id="RU369061"/>
    </source>
</evidence>
<evidence type="ECO:0000256" key="2">
    <source>
        <dbReference type="ARBA" id="ARBA00022679"/>
    </source>
</evidence>
<keyword evidence="7" id="KW-0423">Lactose metabolism</keyword>
<dbReference type="GO" id="GO:0016052">
    <property type="term" value="P:carbohydrate catabolic process"/>
    <property type="evidence" value="ECO:0007669"/>
    <property type="project" value="UniProtKB-ARBA"/>
</dbReference>
<evidence type="ECO:0000313" key="10">
    <source>
        <dbReference type="EMBL" id="PMC20605.1"/>
    </source>
</evidence>
<comment type="function">
    <text evidence="8">Catalyzes the ATP-dependent phosphorylation of fructose-l-phosphate to fructose-l,6-bisphosphate.</text>
</comment>
<dbReference type="InterPro" id="IPR017583">
    <property type="entry name" value="Tagatose/fructose_Pkinase"/>
</dbReference>
<dbReference type="GO" id="GO:0005524">
    <property type="term" value="F:ATP binding"/>
    <property type="evidence" value="ECO:0007669"/>
    <property type="project" value="UniProtKB-UniRule"/>
</dbReference>
<keyword evidence="5 7" id="KW-0067">ATP-binding</keyword>
<dbReference type="FunFam" id="3.40.1190.20:FF:000001">
    <property type="entry name" value="Phosphofructokinase"/>
    <property type="match status" value="1"/>
</dbReference>
<dbReference type="PANTHER" id="PTHR46566:SF1">
    <property type="entry name" value="1-PHOSPHOFRUCTOKINASE"/>
    <property type="match status" value="1"/>
</dbReference>
<feature type="domain" description="Carbohydrate kinase PfkB" evidence="9">
    <location>
        <begin position="10"/>
        <end position="279"/>
    </location>
</feature>
<dbReference type="PIRSF" id="PIRSF000535">
    <property type="entry name" value="1PFK/6PFK/LacC"/>
    <property type="match status" value="1"/>
</dbReference>
<comment type="pathway">
    <text evidence="7">Carbohydrate metabolism; D-tagatose 6-phosphate degradation; D-glyceraldehyde 3-phosphate and glycerone phosphate from D-tagatose 6-phosphate: step 1/2.</text>
</comment>
<dbReference type="PROSITE" id="PS00584">
    <property type="entry name" value="PFKB_KINASES_2"/>
    <property type="match status" value="1"/>
</dbReference>
<proteinExistence type="inferred from homology"/>
<sequence>MIYTVTLNPSIDYVVYTEDFQLEGLNRATSTQKFAGGKGINVSRVLQTLNTPTTALGFAGGFPGQFIREQLESQGIEARFIETSEDTRINIKLKTGTETEINAPGPQVTEDQFEALLQQMRETTEQDTVVIAGSMPKSLPRDAYRQIVEILSHTGAQFVVDAEKALVESVLDYHPRFIKPNKDELEMMFDTTIQSDADVVRCGQHILEKGAQSVIISLGGEGAIYMDDERRLKAQVPTGRVVNTVGSGDSTVAGMVAGLDQGQSIEEAFAQAVASGTATAFNDDLAEKDRIDRIRQQVQITSIDA</sequence>
<dbReference type="GO" id="GO:0009024">
    <property type="term" value="F:tagatose-6-phosphate kinase activity"/>
    <property type="evidence" value="ECO:0007669"/>
    <property type="project" value="UniProtKB-EC"/>
</dbReference>
<dbReference type="NCBIfam" id="TIGR03828">
    <property type="entry name" value="pfkB"/>
    <property type="match status" value="1"/>
</dbReference>
<protein>
    <recommendedName>
        <fullName evidence="7">Tagatose-6-phosphate kinase</fullName>
        <ecNumber evidence="7">2.7.1.144</ecNumber>
    </recommendedName>
</protein>
<keyword evidence="4 8" id="KW-0418">Kinase</keyword>
<comment type="catalytic activity">
    <reaction evidence="6 8">
        <text>beta-D-fructose 1-phosphate + ATP = beta-D-fructose 1,6-bisphosphate + ADP + H(+)</text>
        <dbReference type="Rhea" id="RHEA:14213"/>
        <dbReference type="ChEBI" id="CHEBI:15378"/>
        <dbReference type="ChEBI" id="CHEBI:30616"/>
        <dbReference type="ChEBI" id="CHEBI:32966"/>
        <dbReference type="ChEBI" id="CHEBI:138881"/>
        <dbReference type="ChEBI" id="CHEBI:456216"/>
        <dbReference type="EC" id="2.7.1.56"/>
    </reaction>
</comment>
<dbReference type="GO" id="GO:0008662">
    <property type="term" value="F:1-phosphofructokinase activity"/>
    <property type="evidence" value="ECO:0007669"/>
    <property type="project" value="UniProtKB-UniRule"/>
</dbReference>
<evidence type="ECO:0000256" key="3">
    <source>
        <dbReference type="ARBA" id="ARBA00022741"/>
    </source>
</evidence>
<dbReference type="RefSeq" id="WP_070503206.1">
    <property type="nucleotide sequence ID" value="NZ_JAASJD010000002.1"/>
</dbReference>
<dbReference type="PANTHER" id="PTHR46566">
    <property type="entry name" value="1-PHOSPHOFRUCTOKINASE-RELATED"/>
    <property type="match status" value="1"/>
</dbReference>
<evidence type="ECO:0000259" key="9">
    <source>
        <dbReference type="Pfam" id="PF00294"/>
    </source>
</evidence>
<dbReference type="EMBL" id="PNGG01000001">
    <property type="protein sequence ID" value="PMC20605.1"/>
    <property type="molecule type" value="Genomic_DNA"/>
</dbReference>
<name>A0A2N6QLT3_9STAP</name>
<comment type="catalytic activity">
    <reaction evidence="7">
        <text>D-tagatofuranose 6-phosphate + ATP = D-tagatofuranose 1,6-bisphosphate + ADP + H(+)</text>
        <dbReference type="Rhea" id="RHEA:12420"/>
        <dbReference type="ChEBI" id="CHEBI:15378"/>
        <dbReference type="ChEBI" id="CHEBI:30616"/>
        <dbReference type="ChEBI" id="CHEBI:58694"/>
        <dbReference type="ChEBI" id="CHEBI:58695"/>
        <dbReference type="ChEBI" id="CHEBI:456216"/>
        <dbReference type="EC" id="2.7.1.144"/>
    </reaction>
</comment>
<dbReference type="InterPro" id="IPR011611">
    <property type="entry name" value="PfkB_dom"/>
</dbReference>
<keyword evidence="3 7" id="KW-0547">Nucleotide-binding</keyword>
<dbReference type="InterPro" id="IPR002173">
    <property type="entry name" value="Carboh/pur_kinase_PfkB_CS"/>
</dbReference>
<accession>A0A2N6QLT3</accession>
<dbReference type="UniPathway" id="UPA00704">
    <property type="reaction ID" value="UER00715"/>
</dbReference>
<gene>
    <name evidence="10" type="primary">pfkB</name>
    <name evidence="10" type="ORF">CJ235_02715</name>
</gene>
<dbReference type="SUPFAM" id="SSF53613">
    <property type="entry name" value="Ribokinase-like"/>
    <property type="match status" value="1"/>
</dbReference>
<comment type="caution">
    <text evidence="10">The sequence shown here is derived from an EMBL/GenBank/DDBJ whole genome shotgun (WGS) entry which is preliminary data.</text>
</comment>
<reference evidence="10 11" key="1">
    <citation type="submission" date="2017-09" db="EMBL/GenBank/DDBJ databases">
        <title>Bacterial strain isolated from the female urinary microbiota.</title>
        <authorList>
            <person name="Thomas-White K."/>
            <person name="Kumar N."/>
            <person name="Forster S."/>
            <person name="Putonti C."/>
            <person name="Lawley T."/>
            <person name="Wolfe A.J."/>
        </authorList>
    </citation>
    <scope>NUCLEOTIDE SEQUENCE [LARGE SCALE GENOMIC DNA]</scope>
    <source>
        <strain evidence="10 11">UMB0834</strain>
    </source>
</reference>
<dbReference type="CDD" id="cd01164">
    <property type="entry name" value="FruK_PfkB_like"/>
    <property type="match status" value="1"/>
</dbReference>
<dbReference type="STRING" id="170573.GCA_001076995_00469"/>
<dbReference type="AlphaFoldDB" id="A0A2N6QLT3"/>
<dbReference type="GO" id="GO:2001059">
    <property type="term" value="P:D-tagatose 6-phosphate catabolic process"/>
    <property type="evidence" value="ECO:0007669"/>
    <property type="project" value="UniProtKB-UniPathway"/>
</dbReference>
<dbReference type="InterPro" id="IPR029056">
    <property type="entry name" value="Ribokinase-like"/>
</dbReference>
<dbReference type="EC" id="2.7.1.144" evidence="7"/>
<evidence type="ECO:0000256" key="7">
    <source>
        <dbReference type="PIRNR" id="PIRNR000535"/>
    </source>
</evidence>
<dbReference type="GO" id="GO:0005988">
    <property type="term" value="P:lactose metabolic process"/>
    <property type="evidence" value="ECO:0007669"/>
    <property type="project" value="UniProtKB-KW"/>
</dbReference>
<comment type="similarity">
    <text evidence="7">Belongs to the carbohydrate kinase PfkB family. LacC subfamily.</text>
</comment>
<dbReference type="GO" id="GO:0005829">
    <property type="term" value="C:cytosol"/>
    <property type="evidence" value="ECO:0007669"/>
    <property type="project" value="TreeGrafter"/>
</dbReference>
<dbReference type="GO" id="GO:0044281">
    <property type="term" value="P:small molecule metabolic process"/>
    <property type="evidence" value="ECO:0007669"/>
    <property type="project" value="UniProtKB-ARBA"/>
</dbReference>
<evidence type="ECO:0000256" key="4">
    <source>
        <dbReference type="ARBA" id="ARBA00022777"/>
    </source>
</evidence>
<evidence type="ECO:0000313" key="11">
    <source>
        <dbReference type="Proteomes" id="UP000235748"/>
    </source>
</evidence>
<dbReference type="Proteomes" id="UP000235748">
    <property type="component" value="Unassembled WGS sequence"/>
</dbReference>
<dbReference type="NCBIfam" id="TIGR03168">
    <property type="entry name" value="1-PFK"/>
    <property type="match status" value="1"/>
</dbReference>
<organism evidence="10 11">
    <name type="scientific">Staphylococcus pettenkoferi</name>
    <dbReference type="NCBI Taxonomy" id="170573"/>
    <lineage>
        <taxon>Bacteria</taxon>
        <taxon>Bacillati</taxon>
        <taxon>Bacillota</taxon>
        <taxon>Bacilli</taxon>
        <taxon>Bacillales</taxon>
        <taxon>Staphylococcaceae</taxon>
        <taxon>Staphylococcus</taxon>
    </lineage>
</organism>
<comment type="similarity">
    <text evidence="1">Belongs to the carbohydrate kinase pfkB family.</text>
</comment>
<dbReference type="Pfam" id="PF00294">
    <property type="entry name" value="PfkB"/>
    <property type="match status" value="1"/>
</dbReference>
<evidence type="ECO:0000256" key="1">
    <source>
        <dbReference type="ARBA" id="ARBA00005380"/>
    </source>
</evidence>
<evidence type="ECO:0000256" key="6">
    <source>
        <dbReference type="ARBA" id="ARBA00047745"/>
    </source>
</evidence>